<sequence length="73" mass="8187">MNNELMAQLTNDIIPAIIVLLYSAMTSMFVGYRVVAKRLAQRGMKKGNAKAIGQATASILFLLIARIYFKFLY</sequence>
<evidence type="ECO:0000313" key="3">
    <source>
        <dbReference type="Proteomes" id="UP001595555"/>
    </source>
</evidence>
<accession>A0ABV7FK48</accession>
<evidence type="ECO:0008006" key="4">
    <source>
        <dbReference type="Google" id="ProtNLM"/>
    </source>
</evidence>
<keyword evidence="1" id="KW-1133">Transmembrane helix</keyword>
<feature type="transmembrane region" description="Helical" evidence="1">
    <location>
        <begin position="47"/>
        <end position="69"/>
    </location>
</feature>
<gene>
    <name evidence="2" type="ORF">ACFODX_15510</name>
</gene>
<dbReference type="RefSeq" id="WP_378120795.1">
    <property type="nucleotide sequence ID" value="NZ_JBHRTF010000006.1"/>
</dbReference>
<comment type="caution">
    <text evidence="2">The sequence shown here is derived from an EMBL/GenBank/DDBJ whole genome shotgun (WGS) entry which is preliminary data.</text>
</comment>
<keyword evidence="3" id="KW-1185">Reference proteome</keyword>
<proteinExistence type="predicted"/>
<dbReference type="EMBL" id="JBHRTF010000006">
    <property type="protein sequence ID" value="MFC3116975.1"/>
    <property type="molecule type" value="Genomic_DNA"/>
</dbReference>
<feature type="transmembrane region" description="Helical" evidence="1">
    <location>
        <begin position="13"/>
        <end position="35"/>
    </location>
</feature>
<organism evidence="2 3">
    <name type="scientific">Cellvibrio fontiphilus</name>
    <dbReference type="NCBI Taxonomy" id="1815559"/>
    <lineage>
        <taxon>Bacteria</taxon>
        <taxon>Pseudomonadati</taxon>
        <taxon>Pseudomonadota</taxon>
        <taxon>Gammaproteobacteria</taxon>
        <taxon>Cellvibrionales</taxon>
        <taxon>Cellvibrionaceae</taxon>
        <taxon>Cellvibrio</taxon>
    </lineage>
</organism>
<reference evidence="3" key="1">
    <citation type="journal article" date="2019" name="Int. J. Syst. Evol. Microbiol.">
        <title>The Global Catalogue of Microorganisms (GCM) 10K type strain sequencing project: providing services to taxonomists for standard genome sequencing and annotation.</title>
        <authorList>
            <consortium name="The Broad Institute Genomics Platform"/>
            <consortium name="The Broad Institute Genome Sequencing Center for Infectious Disease"/>
            <person name="Wu L."/>
            <person name="Ma J."/>
        </authorList>
    </citation>
    <scope>NUCLEOTIDE SEQUENCE [LARGE SCALE GENOMIC DNA]</scope>
    <source>
        <strain evidence="3">KCTC 52237</strain>
    </source>
</reference>
<evidence type="ECO:0000256" key="1">
    <source>
        <dbReference type="SAM" id="Phobius"/>
    </source>
</evidence>
<keyword evidence="1" id="KW-0812">Transmembrane</keyword>
<protein>
    <recommendedName>
        <fullName evidence="4">HIG1 domain-containing protein</fullName>
    </recommendedName>
</protein>
<evidence type="ECO:0000313" key="2">
    <source>
        <dbReference type="EMBL" id="MFC3116975.1"/>
    </source>
</evidence>
<keyword evidence="1" id="KW-0472">Membrane</keyword>
<dbReference type="Proteomes" id="UP001595555">
    <property type="component" value="Unassembled WGS sequence"/>
</dbReference>
<name>A0ABV7FK48_9GAMM</name>